<reference evidence="2 3" key="1">
    <citation type="submission" date="2018-08" db="EMBL/GenBank/DDBJ databases">
        <title>Genome Sequence of Clavibacter michiganensis Subspecies type strains, and the Atypical Peach-Colored Strains Isolated from Tomato.</title>
        <authorList>
            <person name="Osdaghi E."/>
            <person name="Portier P."/>
            <person name="Briand M."/>
            <person name="Jacques M.-A."/>
        </authorList>
    </citation>
    <scope>NUCLEOTIDE SEQUENCE [LARGE SCALE GENOMIC DNA]</scope>
    <source>
        <strain evidence="2 3">CFBP 6488</strain>
    </source>
</reference>
<dbReference type="Gene3D" id="3.40.50.1110">
    <property type="entry name" value="SGNH hydrolase"/>
    <property type="match status" value="1"/>
</dbReference>
<evidence type="ECO:0000313" key="2">
    <source>
        <dbReference type="EMBL" id="RIJ18461.1"/>
    </source>
</evidence>
<dbReference type="Proteomes" id="UP000266634">
    <property type="component" value="Unassembled WGS sequence"/>
</dbReference>
<dbReference type="EMBL" id="QWEA01000655">
    <property type="protein sequence ID" value="RIJ18461.1"/>
    <property type="molecule type" value="Genomic_DNA"/>
</dbReference>
<dbReference type="GO" id="GO:0004622">
    <property type="term" value="F:phosphatidylcholine lysophospholipase activity"/>
    <property type="evidence" value="ECO:0007669"/>
    <property type="project" value="TreeGrafter"/>
</dbReference>
<feature type="non-terminal residue" evidence="2">
    <location>
        <position position="223"/>
    </location>
</feature>
<protein>
    <submittedName>
        <fullName evidence="2">SGNH/GDSL hydrolase family protein</fullName>
    </submittedName>
</protein>
<dbReference type="InterPro" id="IPR013830">
    <property type="entry name" value="SGNH_hydro"/>
</dbReference>
<dbReference type="PANTHER" id="PTHR30383:SF5">
    <property type="entry name" value="SGNH HYDROLASE-TYPE ESTERASE DOMAIN-CONTAINING PROTEIN"/>
    <property type="match status" value="1"/>
</dbReference>
<name>A0A399QJ49_9MICO</name>
<comment type="caution">
    <text evidence="2">The sequence shown here is derived from an EMBL/GenBank/DDBJ whole genome shotgun (WGS) entry which is preliminary data.</text>
</comment>
<dbReference type="Pfam" id="PF13472">
    <property type="entry name" value="Lipase_GDSL_2"/>
    <property type="match status" value="1"/>
</dbReference>
<sequence length="223" mass="22587">MTAAATLALSSFALDEARTERPGNAGQVAAVPEASAAAVADADDGPLLMSVLSDSHAYNTGSWWRQTVATGTFPGIYLGTTASQPGAASTSLVPLLDQATATGGAVVVQVGTNDLLSGRTPAQAVDGIAALWEGVRDRGAEPVAALVPPSDEVPEEVLALNEAIRDAATAEDVPLLDVYSTVADADGSWADGLTVDRRHANDAGSDLMAQAAREQLPAVIAAL</sequence>
<feature type="domain" description="SGNH hydrolase-type esterase" evidence="1">
    <location>
        <begin position="82"/>
        <end position="206"/>
    </location>
</feature>
<organism evidence="2 3">
    <name type="scientific">Clavibacter michiganensis subsp. insidiosus</name>
    <dbReference type="NCBI Taxonomy" id="33014"/>
    <lineage>
        <taxon>Bacteria</taxon>
        <taxon>Bacillati</taxon>
        <taxon>Actinomycetota</taxon>
        <taxon>Actinomycetes</taxon>
        <taxon>Micrococcales</taxon>
        <taxon>Microbacteriaceae</taxon>
        <taxon>Clavibacter</taxon>
    </lineage>
</organism>
<dbReference type="AlphaFoldDB" id="A0A399QJ49"/>
<dbReference type="PANTHER" id="PTHR30383">
    <property type="entry name" value="THIOESTERASE 1/PROTEASE 1/LYSOPHOSPHOLIPASE L1"/>
    <property type="match status" value="1"/>
</dbReference>
<gene>
    <name evidence="2" type="ORF">DZF93_13370</name>
</gene>
<dbReference type="InterPro" id="IPR036514">
    <property type="entry name" value="SGNH_hydro_sf"/>
</dbReference>
<dbReference type="SUPFAM" id="SSF52266">
    <property type="entry name" value="SGNH hydrolase"/>
    <property type="match status" value="1"/>
</dbReference>
<keyword evidence="2" id="KW-0378">Hydrolase</keyword>
<proteinExistence type="predicted"/>
<evidence type="ECO:0000313" key="3">
    <source>
        <dbReference type="Proteomes" id="UP000266634"/>
    </source>
</evidence>
<evidence type="ECO:0000259" key="1">
    <source>
        <dbReference type="Pfam" id="PF13472"/>
    </source>
</evidence>
<dbReference type="InterPro" id="IPR051532">
    <property type="entry name" value="Ester_Hydrolysis_Enzymes"/>
</dbReference>
<accession>A0A399QJ49</accession>